<dbReference type="Proteomes" id="UP000243924">
    <property type="component" value="Chromosome I"/>
</dbReference>
<sequence length="532" mass="55594">MPTMDHLLPNAVRVAAIAVMATGLTACLSGGGGGSSETAYEPPLVRTTLQGDVKGVKESDFVSFKGIPYAQPPLGDLRFAAPQPAAAWTDVLEADSYASDCPQTGVTNEDCLYLNVYSPLNEGPHPVMVWIHGGAFVFGTGGETYVPNRLVSEDVVVVSINYRLGRFGFLAHPGLSAETANATGAQPASGSQGIMDQQLALKWVQDNIEAFGGDPDNVTIFGESAGGLSVLSHLVSPASNGLFDKAIVQSGSYSAAQTPLAAAEATGTDFAETAGCGAGTAAEQVACLRSKSVSDLQAAGLPTTLTPNLRPDILPLPVNAALQSGNFAKVPMIMGTNTEEWSYFFASRGEENPITAANQLAAAPVLAALGANADVLYPLAAFDNDYAKRAVAVMTDYVFSCPASVQADLVAANSNAPVYVYEFADRNAPPIIDAPSWLTLGATHASEIQYIFGSDAGFGARASDEQVELAQTMTRAWADFAHGDDPRSSTLNWVPYVSGTGEITSFETPDVQPLNRAGFRAAHRCAVWAPES</sequence>
<dbReference type="GO" id="GO:0016787">
    <property type="term" value="F:hydrolase activity"/>
    <property type="evidence" value="ECO:0007669"/>
    <property type="project" value="UniProtKB-KW"/>
</dbReference>
<dbReference type="InterPro" id="IPR002018">
    <property type="entry name" value="CarbesteraseB"/>
</dbReference>
<accession>A0A1H2H0F1</accession>
<evidence type="ECO:0000256" key="2">
    <source>
        <dbReference type="ARBA" id="ARBA00022801"/>
    </source>
</evidence>
<dbReference type="OrthoDB" id="9775851at2"/>
<name>A0A1H2H0F1_9GAMM</name>
<evidence type="ECO:0000259" key="4">
    <source>
        <dbReference type="Pfam" id="PF00135"/>
    </source>
</evidence>
<dbReference type="Pfam" id="PF00135">
    <property type="entry name" value="COesterase"/>
    <property type="match status" value="1"/>
</dbReference>
<reference evidence="6" key="1">
    <citation type="submission" date="2016-10" db="EMBL/GenBank/DDBJ databases">
        <authorList>
            <person name="Varghese N."/>
            <person name="Submissions S."/>
        </authorList>
    </citation>
    <scope>NUCLEOTIDE SEQUENCE [LARGE SCALE GENOMIC DNA]</scope>
    <source>
        <strain evidence="6">CECT 8338</strain>
    </source>
</reference>
<evidence type="ECO:0000256" key="3">
    <source>
        <dbReference type="RuleBase" id="RU361235"/>
    </source>
</evidence>
<dbReference type="PROSITE" id="PS00122">
    <property type="entry name" value="CARBOXYLESTERASE_B_1"/>
    <property type="match status" value="1"/>
</dbReference>
<evidence type="ECO:0000313" key="6">
    <source>
        <dbReference type="Proteomes" id="UP000243924"/>
    </source>
</evidence>
<proteinExistence type="inferred from homology"/>
<keyword evidence="6" id="KW-1185">Reference proteome</keyword>
<evidence type="ECO:0000256" key="1">
    <source>
        <dbReference type="ARBA" id="ARBA00005964"/>
    </source>
</evidence>
<dbReference type="AlphaFoldDB" id="A0A1H2H0F1"/>
<dbReference type="PANTHER" id="PTHR11559">
    <property type="entry name" value="CARBOXYLESTERASE"/>
    <property type="match status" value="1"/>
</dbReference>
<comment type="similarity">
    <text evidence="1 3">Belongs to the type-B carboxylesterase/lipase family.</text>
</comment>
<dbReference type="STRING" id="1434072.SAMN05216210_2677"/>
<dbReference type="InterPro" id="IPR019819">
    <property type="entry name" value="Carboxylesterase_B_CS"/>
</dbReference>
<dbReference type="SUPFAM" id="SSF53474">
    <property type="entry name" value="alpha/beta-Hydrolases"/>
    <property type="match status" value="1"/>
</dbReference>
<organism evidence="5 6">
    <name type="scientific">Halopseudomonas salegens</name>
    <dbReference type="NCBI Taxonomy" id="1434072"/>
    <lineage>
        <taxon>Bacteria</taxon>
        <taxon>Pseudomonadati</taxon>
        <taxon>Pseudomonadota</taxon>
        <taxon>Gammaproteobacteria</taxon>
        <taxon>Pseudomonadales</taxon>
        <taxon>Pseudomonadaceae</taxon>
        <taxon>Halopseudomonas</taxon>
    </lineage>
</organism>
<dbReference type="EMBL" id="LT629787">
    <property type="protein sequence ID" value="SDU25209.1"/>
    <property type="molecule type" value="Genomic_DNA"/>
</dbReference>
<dbReference type="InterPro" id="IPR050309">
    <property type="entry name" value="Type-B_Carboxylest/Lipase"/>
</dbReference>
<keyword evidence="2 3" id="KW-0378">Hydrolase</keyword>
<gene>
    <name evidence="5" type="ORF">SAMN05216210_2677</name>
</gene>
<dbReference type="PROSITE" id="PS00941">
    <property type="entry name" value="CARBOXYLESTERASE_B_2"/>
    <property type="match status" value="1"/>
</dbReference>
<dbReference type="EC" id="3.1.1.-" evidence="3"/>
<protein>
    <recommendedName>
        <fullName evidence="3">Carboxylic ester hydrolase</fullName>
        <ecNumber evidence="3">3.1.1.-</ecNumber>
    </recommendedName>
</protein>
<dbReference type="InterPro" id="IPR029058">
    <property type="entry name" value="AB_hydrolase_fold"/>
</dbReference>
<dbReference type="InterPro" id="IPR019826">
    <property type="entry name" value="Carboxylesterase_B_AS"/>
</dbReference>
<dbReference type="RefSeq" id="WP_092387681.1">
    <property type="nucleotide sequence ID" value="NZ_LT629787.1"/>
</dbReference>
<feature type="domain" description="Carboxylesterase type B" evidence="4">
    <location>
        <begin position="43"/>
        <end position="511"/>
    </location>
</feature>
<dbReference type="Gene3D" id="3.40.50.1820">
    <property type="entry name" value="alpha/beta hydrolase"/>
    <property type="match status" value="1"/>
</dbReference>
<evidence type="ECO:0000313" key="5">
    <source>
        <dbReference type="EMBL" id="SDU25209.1"/>
    </source>
</evidence>